<dbReference type="EMBL" id="JBHFNQ010000114">
    <property type="protein sequence ID" value="MFB2878184.1"/>
    <property type="molecule type" value="Genomic_DNA"/>
</dbReference>
<gene>
    <name evidence="1" type="ORF">ACE1CC_15130</name>
</gene>
<proteinExistence type="predicted"/>
<dbReference type="RefSeq" id="WP_413271261.1">
    <property type="nucleotide sequence ID" value="NZ_JBHFNQ010000114.1"/>
</dbReference>
<evidence type="ECO:0000313" key="1">
    <source>
        <dbReference type="EMBL" id="MFB2878184.1"/>
    </source>
</evidence>
<evidence type="ECO:0000313" key="2">
    <source>
        <dbReference type="Proteomes" id="UP001576774"/>
    </source>
</evidence>
<comment type="caution">
    <text evidence="1">The sequence shown here is derived from an EMBL/GenBank/DDBJ whole genome shotgun (WGS) entry which is preliminary data.</text>
</comment>
<keyword evidence="2" id="KW-1185">Reference proteome</keyword>
<dbReference type="Gene3D" id="3.40.50.150">
    <property type="entry name" value="Vaccinia Virus protein VP39"/>
    <property type="match status" value="1"/>
</dbReference>
<dbReference type="InterPro" id="IPR029063">
    <property type="entry name" value="SAM-dependent_MTases_sf"/>
</dbReference>
<organism evidence="1 2">
    <name type="scientific">Floridaenema aerugineum BLCC-F46</name>
    <dbReference type="NCBI Taxonomy" id="3153654"/>
    <lineage>
        <taxon>Bacteria</taxon>
        <taxon>Bacillati</taxon>
        <taxon>Cyanobacteriota</taxon>
        <taxon>Cyanophyceae</taxon>
        <taxon>Oscillatoriophycideae</taxon>
        <taxon>Aerosakkonematales</taxon>
        <taxon>Aerosakkonemataceae</taxon>
        <taxon>Floridanema</taxon>
        <taxon>Floridanema aerugineum</taxon>
    </lineage>
</organism>
<reference evidence="1 2" key="1">
    <citation type="submission" date="2024-09" db="EMBL/GenBank/DDBJ databases">
        <title>Floridaenema gen nov. (Aerosakkonemataceae, Aerosakkonematales ord. nov., Cyanobacteria) from benthic tropical and subtropical fresh waters, with the description of four new species.</title>
        <authorList>
            <person name="Moretto J.A."/>
            <person name="Berthold D.E."/>
            <person name="Lefler F.W."/>
            <person name="Huang I.-S."/>
            <person name="Laughinghouse H. IV."/>
        </authorList>
    </citation>
    <scope>NUCLEOTIDE SEQUENCE [LARGE SCALE GENOMIC DNA]</scope>
    <source>
        <strain evidence="1 2">BLCC-F46</strain>
    </source>
</reference>
<dbReference type="SUPFAM" id="SSF53335">
    <property type="entry name" value="S-adenosyl-L-methionine-dependent methyltransferases"/>
    <property type="match status" value="1"/>
</dbReference>
<dbReference type="Proteomes" id="UP001576774">
    <property type="component" value="Unassembled WGS sequence"/>
</dbReference>
<sequence length="148" mass="16698">MLSCTVENKPKDLLTINPAWKTALNIADEQSLLQGILQYLDSQKEPNNLNNKGIPRMVRGYFYEMACAIQECFRVLKPGTNLFMVNDNVRYAGVSISVDMILSDFAEKIGFTVENILVLPGDKGNSSQQMGNHGREPLRKCVYVWKKP</sequence>
<name>A0ABV4X5X5_9CYAN</name>
<accession>A0ABV4X5X5</accession>
<protein>
    <submittedName>
        <fullName evidence="1">Uncharacterized protein</fullName>
    </submittedName>
</protein>